<evidence type="ECO:0000313" key="1">
    <source>
        <dbReference type="EMBL" id="RYR49912.1"/>
    </source>
</evidence>
<reference evidence="1 2" key="1">
    <citation type="submission" date="2019-01" db="EMBL/GenBank/DDBJ databases">
        <title>Sequencing of cultivated peanut Arachis hypogaea provides insights into genome evolution and oil improvement.</title>
        <authorList>
            <person name="Chen X."/>
        </authorList>
    </citation>
    <scope>NUCLEOTIDE SEQUENCE [LARGE SCALE GENOMIC DNA]</scope>
    <source>
        <strain evidence="2">cv. Fuhuasheng</strain>
        <tissue evidence="1">Leaves</tissue>
    </source>
</reference>
<accession>A0A445CG64</accession>
<dbReference type="Proteomes" id="UP000289738">
    <property type="component" value="Chromosome A07"/>
</dbReference>
<gene>
    <name evidence="1" type="ORF">Ahy_A07g036439</name>
</gene>
<sequence length="138" mass="15455">MTLSIVVELGESLTLTSVVSATRFKFYFAFHWASSINLLYNFSSASLKNLNFGGGDDEGLINLLLNSEEDGGEDDSKRGLLNPSRFSKEFLMAFAIFWAATQQQSYSWIGQDILLLLVTIKTLFLVLNHFSLKFKLLG</sequence>
<organism evidence="1 2">
    <name type="scientific">Arachis hypogaea</name>
    <name type="common">Peanut</name>
    <dbReference type="NCBI Taxonomy" id="3818"/>
    <lineage>
        <taxon>Eukaryota</taxon>
        <taxon>Viridiplantae</taxon>
        <taxon>Streptophyta</taxon>
        <taxon>Embryophyta</taxon>
        <taxon>Tracheophyta</taxon>
        <taxon>Spermatophyta</taxon>
        <taxon>Magnoliopsida</taxon>
        <taxon>eudicotyledons</taxon>
        <taxon>Gunneridae</taxon>
        <taxon>Pentapetalae</taxon>
        <taxon>rosids</taxon>
        <taxon>fabids</taxon>
        <taxon>Fabales</taxon>
        <taxon>Fabaceae</taxon>
        <taxon>Papilionoideae</taxon>
        <taxon>50 kb inversion clade</taxon>
        <taxon>dalbergioids sensu lato</taxon>
        <taxon>Dalbergieae</taxon>
        <taxon>Pterocarpus clade</taxon>
        <taxon>Arachis</taxon>
    </lineage>
</organism>
<dbReference type="EMBL" id="SDMP01000007">
    <property type="protein sequence ID" value="RYR49912.1"/>
    <property type="molecule type" value="Genomic_DNA"/>
</dbReference>
<dbReference type="AlphaFoldDB" id="A0A445CG64"/>
<name>A0A445CG64_ARAHY</name>
<keyword evidence="2" id="KW-1185">Reference proteome</keyword>
<evidence type="ECO:0000313" key="2">
    <source>
        <dbReference type="Proteomes" id="UP000289738"/>
    </source>
</evidence>
<comment type="caution">
    <text evidence="1">The sequence shown here is derived from an EMBL/GenBank/DDBJ whole genome shotgun (WGS) entry which is preliminary data.</text>
</comment>
<protein>
    <submittedName>
        <fullName evidence="1">Uncharacterized protein</fullName>
    </submittedName>
</protein>
<proteinExistence type="predicted"/>